<dbReference type="eggNOG" id="ENOG503291Q">
    <property type="taxonomic scope" value="Bacteria"/>
</dbReference>
<evidence type="ECO:0000313" key="3">
    <source>
        <dbReference type="Proteomes" id="UP000030111"/>
    </source>
</evidence>
<proteinExistence type="predicted"/>
<dbReference type="EMBL" id="JRLY01000004">
    <property type="protein sequence ID" value="KGO93761.1"/>
    <property type="molecule type" value="Genomic_DNA"/>
</dbReference>
<sequence>MNKFLKELLWFCLTVIIAVAAFYVLQICNLSSLLIAFYDAVYVTDAIDIISILIIVFGFIIYLIRVLSLKFKNKTCNYIYIAYNVLLIIVISGAIHLNDKLSLSEGWTIYPPLSSPPQKVVVHNFIADPIYLIAIQFIVTVLFAITAFKIGEKSKHI</sequence>
<evidence type="ECO:0000256" key="1">
    <source>
        <dbReference type="SAM" id="Phobius"/>
    </source>
</evidence>
<keyword evidence="1" id="KW-0472">Membrane</keyword>
<dbReference type="STRING" id="1121898.GCA_000422725_00181"/>
<gene>
    <name evidence="2" type="ORF">Q766_07365</name>
</gene>
<dbReference type="AlphaFoldDB" id="A0A0A2MQC6"/>
<dbReference type="Proteomes" id="UP000030111">
    <property type="component" value="Unassembled WGS sequence"/>
</dbReference>
<keyword evidence="3" id="KW-1185">Reference proteome</keyword>
<dbReference type="RefSeq" id="WP_026991663.1">
    <property type="nucleotide sequence ID" value="NZ_JRLY01000004.1"/>
</dbReference>
<feature type="transmembrane region" description="Helical" evidence="1">
    <location>
        <begin position="46"/>
        <end position="66"/>
    </location>
</feature>
<reference evidence="2 3" key="1">
    <citation type="submission" date="2013-09" db="EMBL/GenBank/DDBJ databases">
        <authorList>
            <person name="Zeng Z."/>
            <person name="Chen C."/>
        </authorList>
    </citation>
    <scope>NUCLEOTIDE SEQUENCE [LARGE SCALE GENOMIC DNA]</scope>
    <source>
        <strain evidence="2 3">WB 4.1-42</strain>
    </source>
</reference>
<keyword evidence="1" id="KW-0812">Transmembrane</keyword>
<comment type="caution">
    <text evidence="2">The sequence shown here is derived from an EMBL/GenBank/DDBJ whole genome shotgun (WGS) entry which is preliminary data.</text>
</comment>
<accession>A0A0A2MQC6</accession>
<keyword evidence="1" id="KW-1133">Transmembrane helix</keyword>
<evidence type="ECO:0000313" key="2">
    <source>
        <dbReference type="EMBL" id="KGO93761.1"/>
    </source>
</evidence>
<feature type="transmembrane region" description="Helical" evidence="1">
    <location>
        <begin position="78"/>
        <end position="97"/>
    </location>
</feature>
<dbReference type="OrthoDB" id="1376924at2"/>
<protein>
    <submittedName>
        <fullName evidence="2">Uncharacterized protein</fullName>
    </submittedName>
</protein>
<feature type="transmembrane region" description="Helical" evidence="1">
    <location>
        <begin position="7"/>
        <end position="26"/>
    </location>
</feature>
<name>A0A0A2MQC6_9FLAO</name>
<organism evidence="2 3">
    <name type="scientific">Flavobacterium subsaxonicum WB 4.1-42 = DSM 21790</name>
    <dbReference type="NCBI Taxonomy" id="1121898"/>
    <lineage>
        <taxon>Bacteria</taxon>
        <taxon>Pseudomonadati</taxon>
        <taxon>Bacteroidota</taxon>
        <taxon>Flavobacteriia</taxon>
        <taxon>Flavobacteriales</taxon>
        <taxon>Flavobacteriaceae</taxon>
        <taxon>Flavobacterium</taxon>
    </lineage>
</organism>
<feature type="transmembrane region" description="Helical" evidence="1">
    <location>
        <begin position="130"/>
        <end position="148"/>
    </location>
</feature>